<dbReference type="InterPro" id="IPR046348">
    <property type="entry name" value="SIS_dom_sf"/>
</dbReference>
<comment type="caution">
    <text evidence="3">The sequence shown here is derived from an EMBL/GenBank/DDBJ whole genome shotgun (WGS) entry which is preliminary data.</text>
</comment>
<feature type="compositionally biased region" description="Low complexity" evidence="1">
    <location>
        <begin position="306"/>
        <end position="334"/>
    </location>
</feature>
<dbReference type="InterPro" id="IPR035461">
    <property type="entry name" value="GmhA/DiaA"/>
</dbReference>
<proteinExistence type="predicted"/>
<feature type="domain" description="SIS" evidence="2">
    <location>
        <begin position="37"/>
        <end position="192"/>
    </location>
</feature>
<dbReference type="Pfam" id="PF13580">
    <property type="entry name" value="SIS_2"/>
    <property type="match status" value="1"/>
</dbReference>
<dbReference type="AlphaFoldDB" id="A0A7W9PPT5"/>
<dbReference type="PANTHER" id="PTHR30390">
    <property type="entry name" value="SEDOHEPTULOSE 7-PHOSPHATE ISOMERASE / DNAA INITIATOR-ASSOCIATING FACTOR FOR REPLICATION INITIATION"/>
    <property type="match status" value="1"/>
</dbReference>
<dbReference type="PROSITE" id="PS51464">
    <property type="entry name" value="SIS"/>
    <property type="match status" value="1"/>
</dbReference>
<organism evidence="3 4">
    <name type="scientific">Streptomyces echinatus</name>
    <dbReference type="NCBI Taxonomy" id="67293"/>
    <lineage>
        <taxon>Bacteria</taxon>
        <taxon>Bacillati</taxon>
        <taxon>Actinomycetota</taxon>
        <taxon>Actinomycetes</taxon>
        <taxon>Kitasatosporales</taxon>
        <taxon>Streptomycetaceae</taxon>
        <taxon>Streptomyces</taxon>
    </lineage>
</organism>
<keyword evidence="4" id="KW-1185">Reference proteome</keyword>
<dbReference type="PANTHER" id="PTHR30390:SF6">
    <property type="entry name" value="DNAA INITIATOR-ASSOCIATING PROTEIN DIAA"/>
    <property type="match status" value="1"/>
</dbReference>
<reference evidence="3 4" key="1">
    <citation type="submission" date="2020-08" db="EMBL/GenBank/DDBJ databases">
        <title>Genomic Encyclopedia of Type Strains, Phase III (KMG-III): the genomes of soil and plant-associated and newly described type strains.</title>
        <authorList>
            <person name="Whitman W."/>
        </authorList>
    </citation>
    <scope>NUCLEOTIDE SEQUENCE [LARGE SCALE GENOMIC DNA]</scope>
    <source>
        <strain evidence="3 4">CECT 3313</strain>
    </source>
</reference>
<dbReference type="InterPro" id="IPR050099">
    <property type="entry name" value="SIS_GmhA/DiaA_subfam"/>
</dbReference>
<evidence type="ECO:0000259" key="2">
    <source>
        <dbReference type="PROSITE" id="PS51464"/>
    </source>
</evidence>
<dbReference type="Gene3D" id="3.40.50.10490">
    <property type="entry name" value="Glucose-6-phosphate isomerase like protein, domain 1"/>
    <property type="match status" value="1"/>
</dbReference>
<name>A0A7W9PPT5_9ACTN</name>
<dbReference type="SUPFAM" id="SSF53697">
    <property type="entry name" value="SIS domain"/>
    <property type="match status" value="1"/>
</dbReference>
<dbReference type="Proteomes" id="UP000585836">
    <property type="component" value="Unassembled WGS sequence"/>
</dbReference>
<dbReference type="CDD" id="cd05006">
    <property type="entry name" value="SIS_GmhA"/>
    <property type="match status" value="1"/>
</dbReference>
<sequence length="334" mass="33080">MTGTKSLLDTTHCDDLIRALETFRDSGPLIERWGTELARRLGAGARLLVAGNGGSAAQAQHLTAELVGRYRDDRPPFSAVALHADTSSTTAIANDYGVQEVFARQTAAHGRPGDVLLLLSTSGASANLLAAADRAHRLGMTVWALTGRPPNPLQLGADDALCVDAPVAATVQELHLVAVHMLCEAFDRAVQRGTAAADRTDTGGTDGTPVADGKLTADGRPVVDGNSVTDGRPGVVGRLVGRARSVGRLASGTPGTPGTPRASGKPRASGTPGTPATPGGAGAPGASSGTTGAPRTSGAPGGSGTSGSSSGTSVPPGATGSSSGASGAPRKGHA</sequence>
<feature type="compositionally biased region" description="Low complexity" evidence="1">
    <location>
        <begin position="231"/>
        <end position="248"/>
    </location>
</feature>
<evidence type="ECO:0000256" key="1">
    <source>
        <dbReference type="SAM" id="MobiDB-lite"/>
    </source>
</evidence>
<keyword evidence="3" id="KW-0413">Isomerase</keyword>
<dbReference type="GO" id="GO:0097367">
    <property type="term" value="F:carbohydrate derivative binding"/>
    <property type="evidence" value="ECO:0007669"/>
    <property type="project" value="InterPro"/>
</dbReference>
<evidence type="ECO:0000313" key="3">
    <source>
        <dbReference type="EMBL" id="MBB5925669.1"/>
    </source>
</evidence>
<evidence type="ECO:0000313" key="4">
    <source>
        <dbReference type="Proteomes" id="UP000585836"/>
    </source>
</evidence>
<dbReference type="GO" id="GO:0016853">
    <property type="term" value="F:isomerase activity"/>
    <property type="evidence" value="ECO:0007669"/>
    <property type="project" value="UniProtKB-KW"/>
</dbReference>
<feature type="region of interest" description="Disordered" evidence="1">
    <location>
        <begin position="195"/>
        <end position="334"/>
    </location>
</feature>
<dbReference type="EMBL" id="JACHJK010000002">
    <property type="protein sequence ID" value="MBB5925669.1"/>
    <property type="molecule type" value="Genomic_DNA"/>
</dbReference>
<gene>
    <name evidence="3" type="ORF">FHS34_001123</name>
</gene>
<dbReference type="GO" id="GO:1901135">
    <property type="term" value="P:carbohydrate derivative metabolic process"/>
    <property type="evidence" value="ECO:0007669"/>
    <property type="project" value="InterPro"/>
</dbReference>
<protein>
    <submittedName>
        <fullName evidence="3">D-sedoheptulose 7-phosphate isomerase</fullName>
        <ecNumber evidence="3">5.3.1.28</ecNumber>
    </submittedName>
</protein>
<feature type="compositionally biased region" description="Low complexity" evidence="1">
    <location>
        <begin position="268"/>
        <end position="298"/>
    </location>
</feature>
<dbReference type="InterPro" id="IPR001347">
    <property type="entry name" value="SIS_dom"/>
</dbReference>
<accession>A0A7W9PPT5</accession>
<dbReference type="EC" id="5.3.1.28" evidence="3"/>